<sequence>MAKFNLKALTLCGAKTRSGEPCKRYGNKTNGRCKLHGGRSTGAKTKEGKLKVRLNPLLNSFSWFVDNHFELKITKEIANNAMAAYINLKELSHSNQKTAYTNAMTIVEEFRVELETLKYYIAEYEGSDALVLIQSALDHYYKDKGSEHLYFHVHTPMYPAPLFNQSLLSNAQHKKHIEWDIKTLSKKGMFYSGRFKQSDNMRELKKRIKDLQTIATE</sequence>
<organism evidence="1 2">
    <name type="scientific">Shewanella gaetbuli</name>
    <dbReference type="NCBI Taxonomy" id="220752"/>
    <lineage>
        <taxon>Bacteria</taxon>
        <taxon>Pseudomonadati</taxon>
        <taxon>Pseudomonadota</taxon>
        <taxon>Gammaproteobacteria</taxon>
        <taxon>Alteromonadales</taxon>
        <taxon>Shewanellaceae</taxon>
        <taxon>Shewanella</taxon>
    </lineage>
</organism>
<gene>
    <name evidence="1" type="ORF">L2672_13560</name>
</gene>
<proteinExistence type="predicted"/>
<dbReference type="NCBIfam" id="NF041373">
    <property type="entry name" value="HGG_STG"/>
    <property type="match status" value="1"/>
</dbReference>
<dbReference type="RefSeq" id="WP_248996376.1">
    <property type="nucleotide sequence ID" value="NZ_JAKIKP010000011.1"/>
</dbReference>
<dbReference type="EMBL" id="JAKIKP010000011">
    <property type="protein sequence ID" value="MCL1143704.1"/>
    <property type="molecule type" value="Genomic_DNA"/>
</dbReference>
<dbReference type="Proteomes" id="UP001139333">
    <property type="component" value="Unassembled WGS sequence"/>
</dbReference>
<dbReference type="AlphaFoldDB" id="A0A9X2CMI4"/>
<reference evidence="1" key="1">
    <citation type="submission" date="2022-01" db="EMBL/GenBank/DDBJ databases">
        <title>Whole genome-based taxonomy of the Shewanellaceae.</title>
        <authorList>
            <person name="Martin-Rodriguez A.J."/>
        </authorList>
    </citation>
    <scope>NUCLEOTIDE SEQUENCE</scope>
    <source>
        <strain evidence="1">DSM 16422</strain>
    </source>
</reference>
<name>A0A9X2CMI4_9GAMM</name>
<keyword evidence="2" id="KW-1185">Reference proteome</keyword>
<accession>A0A9X2CMI4</accession>
<protein>
    <submittedName>
        <fullName evidence="1">Uncharacterized protein</fullName>
    </submittedName>
</protein>
<evidence type="ECO:0000313" key="1">
    <source>
        <dbReference type="EMBL" id="MCL1143704.1"/>
    </source>
</evidence>
<evidence type="ECO:0000313" key="2">
    <source>
        <dbReference type="Proteomes" id="UP001139333"/>
    </source>
</evidence>
<dbReference type="InterPro" id="IPR047675">
    <property type="entry name" value="Putative_zinc-bd"/>
</dbReference>
<comment type="caution">
    <text evidence="1">The sequence shown here is derived from an EMBL/GenBank/DDBJ whole genome shotgun (WGS) entry which is preliminary data.</text>
</comment>